<dbReference type="InterPro" id="IPR024453">
    <property type="entry name" value="Peptidase_C92"/>
</dbReference>
<dbReference type="Proteomes" id="UP000289784">
    <property type="component" value="Unassembled WGS sequence"/>
</dbReference>
<dbReference type="Pfam" id="PF05708">
    <property type="entry name" value="Peptidase_C92"/>
    <property type="match status" value="1"/>
</dbReference>
<dbReference type="EMBL" id="SAWZ01000003">
    <property type="protein sequence ID" value="RXR06582.1"/>
    <property type="molecule type" value="Genomic_DNA"/>
</dbReference>
<gene>
    <name evidence="2" type="ORF">EPA99_08065</name>
</gene>
<name>A0A4Q1JWA4_9GAMM</name>
<reference evidence="2 3" key="1">
    <citation type="submission" date="2019-01" db="EMBL/GenBank/DDBJ databases">
        <title>Pseudoxanthomonas composti sp. nov., isolated from compost.</title>
        <authorList>
            <person name="Yang G."/>
        </authorList>
    </citation>
    <scope>NUCLEOTIDE SEQUENCE [LARGE SCALE GENOMIC DNA]</scope>
    <source>
        <strain evidence="2 3">GSS15</strain>
    </source>
</reference>
<dbReference type="Gene3D" id="3.90.1720.10">
    <property type="entry name" value="endopeptidase domain like (from Nostoc punctiforme)"/>
    <property type="match status" value="1"/>
</dbReference>
<accession>A0A4Q1JWA4</accession>
<evidence type="ECO:0000256" key="1">
    <source>
        <dbReference type="SAM" id="SignalP"/>
    </source>
</evidence>
<dbReference type="InterPro" id="IPR038765">
    <property type="entry name" value="Papain-like_cys_pep_sf"/>
</dbReference>
<dbReference type="RefSeq" id="WP_129470689.1">
    <property type="nucleotide sequence ID" value="NZ_SAWZ01000003.1"/>
</dbReference>
<feature type="chain" id="PRO_5020771216" description="Permuted papain-like amidase enzyme, YaeF/YiiX, C92 family" evidence="1">
    <location>
        <begin position="21"/>
        <end position="208"/>
    </location>
</feature>
<sequence>MRTLLLSIALLFTAALPAQAASPKVRDGDLVFVTAVGTGLSGAIQDATGKVGELNYDHVGLVASDGAARIVLHADDEGSRQQTLADFLAEAKAKQRTVVLYRLKPGARRAIPAAIAQARGMLGKPYNFTYVQAEDSYYCSDFIERAFRADHVFALQPMNFKNPQTGQISQYWIDFYRSKGMQVPQDQPGTNPNDMARADVLDKIGTLD</sequence>
<dbReference type="AlphaFoldDB" id="A0A4Q1JWA4"/>
<evidence type="ECO:0000313" key="2">
    <source>
        <dbReference type="EMBL" id="RXR06582.1"/>
    </source>
</evidence>
<dbReference type="SUPFAM" id="SSF54001">
    <property type="entry name" value="Cysteine proteinases"/>
    <property type="match status" value="1"/>
</dbReference>
<organism evidence="2 3">
    <name type="scientific">Pseudoxanthomonas composti</name>
    <dbReference type="NCBI Taxonomy" id="2137479"/>
    <lineage>
        <taxon>Bacteria</taxon>
        <taxon>Pseudomonadati</taxon>
        <taxon>Pseudomonadota</taxon>
        <taxon>Gammaproteobacteria</taxon>
        <taxon>Lysobacterales</taxon>
        <taxon>Lysobacteraceae</taxon>
        <taxon>Pseudoxanthomonas</taxon>
    </lineage>
</organism>
<dbReference type="OrthoDB" id="195541at2"/>
<feature type="signal peptide" evidence="1">
    <location>
        <begin position="1"/>
        <end position="20"/>
    </location>
</feature>
<proteinExistence type="predicted"/>
<evidence type="ECO:0008006" key="4">
    <source>
        <dbReference type="Google" id="ProtNLM"/>
    </source>
</evidence>
<keyword evidence="1" id="KW-0732">Signal</keyword>
<comment type="caution">
    <text evidence="2">The sequence shown here is derived from an EMBL/GenBank/DDBJ whole genome shotgun (WGS) entry which is preliminary data.</text>
</comment>
<keyword evidence="3" id="KW-1185">Reference proteome</keyword>
<evidence type="ECO:0000313" key="3">
    <source>
        <dbReference type="Proteomes" id="UP000289784"/>
    </source>
</evidence>
<protein>
    <recommendedName>
        <fullName evidence="4">Permuted papain-like amidase enzyme, YaeF/YiiX, C92 family</fullName>
    </recommendedName>
</protein>